<accession>A0A8J8ME55</accession>
<evidence type="ECO:0000313" key="3">
    <source>
        <dbReference type="Proteomes" id="UP000677305"/>
    </source>
</evidence>
<reference evidence="2 3" key="1">
    <citation type="submission" date="2020-07" db="EMBL/GenBank/DDBJ databases">
        <title>Vallitalea guaymasensis genome.</title>
        <authorList>
            <person name="Postec A."/>
        </authorList>
    </citation>
    <scope>NUCLEOTIDE SEQUENCE [LARGE SCALE GENOMIC DNA]</scope>
    <source>
        <strain evidence="2 3">Ra1766G1</strain>
    </source>
</reference>
<feature type="transmembrane region" description="Helical" evidence="1">
    <location>
        <begin position="366"/>
        <end position="386"/>
    </location>
</feature>
<gene>
    <name evidence="2" type="ORF">HYG85_20510</name>
</gene>
<keyword evidence="3" id="KW-1185">Reference proteome</keyword>
<sequence>MLKFNHVKILGILSIILGVLFVIFFYEQKIGISYTIYTIVLVAYHYFALRTKKEFRSKVYFGGIIYIILLSTIYLRSDFILFRALNFIAVPVLLCVNLMLCLDVDIKLIAGNTLGIIFVPISKMHKLFIELFSNRRKESNNKNSQIFVKVLLGIAISIPALFIIINLLTSADVVFADKLSHILSGLEDVVKADIVIKILLAIIVSAYFFGQIYYLYDNKNRKSVVRQEEKESNTSFKGFDRIITITFMAILDIVYIAFTMIQFVYLFGGNNNLPVGYTYAEYAREGFFQLVFLSVINIVLIFIINKLYLGIKIKDDISNKDYNYRKDIIVDSLLSIMVICTFVLIISSIYRLGLYEEAYGYTRLRLLVYMFIVFETLIMILVAINIWNKKLPIIRIGIIVSLASYLIINFINIDGIVARENINRYVETGKIDFHYLVDLSTDAAGEMSRLKNIDDKMYGEYIEYLNTYELEEVQWQSFNLSQYNAKKLVE</sequence>
<feature type="transmembrane region" description="Helical" evidence="1">
    <location>
        <begin position="328"/>
        <end position="346"/>
    </location>
</feature>
<feature type="transmembrane region" description="Helical" evidence="1">
    <location>
        <begin position="287"/>
        <end position="308"/>
    </location>
</feature>
<keyword evidence="1" id="KW-1133">Transmembrane helix</keyword>
<keyword evidence="1" id="KW-0812">Transmembrane</keyword>
<organism evidence="2 3">
    <name type="scientific">Vallitalea guaymasensis</name>
    <dbReference type="NCBI Taxonomy" id="1185412"/>
    <lineage>
        <taxon>Bacteria</taxon>
        <taxon>Bacillati</taxon>
        <taxon>Bacillota</taxon>
        <taxon>Clostridia</taxon>
        <taxon>Lachnospirales</taxon>
        <taxon>Vallitaleaceae</taxon>
        <taxon>Vallitalea</taxon>
    </lineage>
</organism>
<evidence type="ECO:0000313" key="2">
    <source>
        <dbReference type="EMBL" id="QUH31174.1"/>
    </source>
</evidence>
<dbReference type="RefSeq" id="WP_212691250.1">
    <property type="nucleotide sequence ID" value="NZ_CP058561.1"/>
</dbReference>
<feature type="transmembrane region" description="Helical" evidence="1">
    <location>
        <begin position="242"/>
        <end position="267"/>
    </location>
</feature>
<protein>
    <submittedName>
        <fullName evidence="2">DUF4173 domain-containing protein</fullName>
    </submittedName>
</protein>
<proteinExistence type="predicted"/>
<feature type="transmembrane region" description="Helical" evidence="1">
    <location>
        <begin position="7"/>
        <end position="25"/>
    </location>
</feature>
<feature type="transmembrane region" description="Helical" evidence="1">
    <location>
        <begin position="31"/>
        <end position="47"/>
    </location>
</feature>
<feature type="transmembrane region" description="Helical" evidence="1">
    <location>
        <begin position="59"/>
        <end position="75"/>
    </location>
</feature>
<dbReference type="KEGG" id="vgu:HYG85_20510"/>
<feature type="transmembrane region" description="Helical" evidence="1">
    <location>
        <begin position="194"/>
        <end position="216"/>
    </location>
</feature>
<keyword evidence="1" id="KW-0472">Membrane</keyword>
<name>A0A8J8ME55_9FIRM</name>
<dbReference type="Pfam" id="PF13687">
    <property type="entry name" value="DUF4153"/>
    <property type="match status" value="1"/>
</dbReference>
<feature type="transmembrane region" description="Helical" evidence="1">
    <location>
        <begin position="146"/>
        <end position="168"/>
    </location>
</feature>
<feature type="transmembrane region" description="Helical" evidence="1">
    <location>
        <begin position="393"/>
        <end position="411"/>
    </location>
</feature>
<dbReference type="InterPro" id="IPR025291">
    <property type="entry name" value="DUF4153"/>
</dbReference>
<feature type="transmembrane region" description="Helical" evidence="1">
    <location>
        <begin position="81"/>
        <end position="102"/>
    </location>
</feature>
<evidence type="ECO:0000256" key="1">
    <source>
        <dbReference type="SAM" id="Phobius"/>
    </source>
</evidence>
<dbReference type="EMBL" id="CP058561">
    <property type="protein sequence ID" value="QUH31174.1"/>
    <property type="molecule type" value="Genomic_DNA"/>
</dbReference>
<dbReference type="Proteomes" id="UP000677305">
    <property type="component" value="Chromosome"/>
</dbReference>
<dbReference type="AlphaFoldDB" id="A0A8J8ME55"/>